<evidence type="ECO:0000256" key="1">
    <source>
        <dbReference type="ARBA" id="ARBA00023098"/>
    </source>
</evidence>
<dbReference type="RefSeq" id="WP_346246763.1">
    <property type="nucleotide sequence ID" value="NZ_JBDIZK010000006.1"/>
</dbReference>
<feature type="domain" description="PNPLA" evidence="4">
    <location>
        <begin position="14"/>
        <end position="334"/>
    </location>
</feature>
<dbReference type="Gene3D" id="3.40.1090.10">
    <property type="entry name" value="Cytosolic phospholipase A2 catalytic domain"/>
    <property type="match status" value="1"/>
</dbReference>
<dbReference type="EMBL" id="JBDIZK010000006">
    <property type="protein sequence ID" value="MEN3747752.1"/>
    <property type="molecule type" value="Genomic_DNA"/>
</dbReference>
<dbReference type="Proteomes" id="UP001427805">
    <property type="component" value="Unassembled WGS sequence"/>
</dbReference>
<dbReference type="InterPro" id="IPR024282">
    <property type="entry name" value="DUF3376"/>
</dbReference>
<keyword evidence="1 2" id="KW-0443">Lipid metabolism</keyword>
<dbReference type="Pfam" id="PF11856">
    <property type="entry name" value="DUF3376"/>
    <property type="match status" value="1"/>
</dbReference>
<keyword evidence="3" id="KW-0472">Membrane</keyword>
<feature type="active site" description="Proton acceptor" evidence="2">
    <location>
        <position position="321"/>
    </location>
</feature>
<gene>
    <name evidence="5" type="ORF">TPR58_11285</name>
</gene>
<comment type="caution">
    <text evidence="2">Lacks conserved residue(s) required for the propagation of feature annotation.</text>
</comment>
<keyword evidence="2" id="KW-0442">Lipid degradation</keyword>
<evidence type="ECO:0000256" key="2">
    <source>
        <dbReference type="PROSITE-ProRule" id="PRU01161"/>
    </source>
</evidence>
<reference evidence="5 6" key="1">
    <citation type="submission" date="2024-05" db="EMBL/GenBank/DDBJ databases">
        <title>Sphingomonas sp. HF-S3 16S ribosomal RNA gene Genome sequencing and assembly.</title>
        <authorList>
            <person name="Lee H."/>
        </authorList>
    </citation>
    <scope>NUCLEOTIDE SEQUENCE [LARGE SCALE GENOMIC DNA]</scope>
    <source>
        <strain evidence="5 6">HF-S3</strain>
    </source>
</reference>
<protein>
    <submittedName>
        <fullName evidence="5">Patatin-like protein</fullName>
    </submittedName>
</protein>
<keyword evidence="6" id="KW-1185">Reference proteome</keyword>
<dbReference type="InterPro" id="IPR002641">
    <property type="entry name" value="PNPLA_dom"/>
</dbReference>
<organism evidence="5 6">
    <name type="scientific">Sphingomonas rustica</name>
    <dbReference type="NCBI Taxonomy" id="3103142"/>
    <lineage>
        <taxon>Bacteria</taxon>
        <taxon>Pseudomonadati</taxon>
        <taxon>Pseudomonadota</taxon>
        <taxon>Alphaproteobacteria</taxon>
        <taxon>Sphingomonadales</taxon>
        <taxon>Sphingomonadaceae</taxon>
        <taxon>Sphingomonas</taxon>
    </lineage>
</organism>
<accession>A0ABV0B857</accession>
<dbReference type="PROSITE" id="PS51635">
    <property type="entry name" value="PNPLA"/>
    <property type="match status" value="1"/>
</dbReference>
<feature type="transmembrane region" description="Helical" evidence="3">
    <location>
        <begin position="12"/>
        <end position="30"/>
    </location>
</feature>
<proteinExistence type="predicted"/>
<sequence>MSETIHERELRLALVCYGGISLAVYMHGITKEIWHLARASRASRDGDEAGGGSEAVYHAMLAEIQEATGIRLRVMVDIIAGASAGGINSVFLAQAIATGQSLDPLTDLWMEVADVEALLAPSQAPSHRLAKIWATPLAWLISNRSKTIDATVEVAAREEVRAKLEKFVRSRWFEPPFGGKQLLHMLLNAFDAMRQAPSGKRLLPAGQPLDLFVTVTDFRGHSERLRLNSPPQVTETEHRLVFAFTDHGQEADGDFADRCELAFAARATSSFPGAFPPFTVAEMDEAMAERDIDWKGRDAFLERALPHQWADNRAEKAVLIDGSVLANAPFRPAIEALRERPARRQVDRRFVFVDPFPDGRLELYGERSDEKPGFFQTIIGALSELPREQPIRDNLEEIATRSDRIEQMLAILTEIRAEVETQVEALFGYTLFLDYPTPKRLAAWRRRAQVAAAAKAGYGHTAYGLLKVNGAAERTARLLYAIGEQKGPERLRELREAVTRTIHAREQDRFGATMSSGASPATLDFLREHDLAFRIRRLRLLARRLTDIDLPGSHQELLPMREAIYESLAAYLDCKRTDTFADLKPAVRAMTDDAGPVLDEIAARMRLRALDAEADARMSEGFSKLSRELRRPLLLAHLGFPFFDIATLPILQGEGVDEFDPIRVDRIAPDDACAIRTGGAEKSLKGIQFNSFGAFFSRAYRENDYLWGRLHGADRLVDIILSTLPPSNCLPQTRIAEIKRAAFHAILDEEEPRLKSVPGLFEELRAEIG</sequence>
<keyword evidence="3" id="KW-1133">Transmembrane helix</keyword>
<keyword evidence="3" id="KW-0812">Transmembrane</keyword>
<comment type="caution">
    <text evidence="5">The sequence shown here is derived from an EMBL/GenBank/DDBJ whole genome shotgun (WGS) entry which is preliminary data.</text>
</comment>
<evidence type="ECO:0000313" key="5">
    <source>
        <dbReference type="EMBL" id="MEN3747752.1"/>
    </source>
</evidence>
<feature type="active site" description="Nucleophile" evidence="2">
    <location>
        <position position="83"/>
    </location>
</feature>
<keyword evidence="2" id="KW-0378">Hydrolase</keyword>
<evidence type="ECO:0000256" key="3">
    <source>
        <dbReference type="SAM" id="Phobius"/>
    </source>
</evidence>
<dbReference type="InterPro" id="IPR016035">
    <property type="entry name" value="Acyl_Trfase/lysoPLipase"/>
</dbReference>
<dbReference type="InterPro" id="IPR019894">
    <property type="entry name" value="Patatin-related_protein"/>
</dbReference>
<name>A0ABV0B857_9SPHN</name>
<feature type="short sequence motif" description="GXSXG" evidence="2">
    <location>
        <begin position="81"/>
        <end position="85"/>
    </location>
</feature>
<evidence type="ECO:0000313" key="6">
    <source>
        <dbReference type="Proteomes" id="UP001427805"/>
    </source>
</evidence>
<dbReference type="Pfam" id="PF01734">
    <property type="entry name" value="Patatin"/>
    <property type="match status" value="1"/>
</dbReference>
<evidence type="ECO:0000259" key="4">
    <source>
        <dbReference type="PROSITE" id="PS51635"/>
    </source>
</evidence>
<dbReference type="NCBIfam" id="TIGR03607">
    <property type="entry name" value="patatin-like protein"/>
    <property type="match status" value="1"/>
</dbReference>
<dbReference type="SUPFAM" id="SSF52151">
    <property type="entry name" value="FabD/lysophospholipase-like"/>
    <property type="match status" value="1"/>
</dbReference>